<gene>
    <name evidence="2" type="ORF">SNAT2548_LOCUS34003</name>
</gene>
<name>A0A812V4G0_9DINO</name>
<evidence type="ECO:0000313" key="3">
    <source>
        <dbReference type="Proteomes" id="UP000604046"/>
    </source>
</evidence>
<comment type="caution">
    <text evidence="2">The sequence shown here is derived from an EMBL/GenBank/DDBJ whole genome shotgun (WGS) entry which is preliminary data.</text>
</comment>
<accession>A0A812V4G0</accession>
<sequence length="76" mass="8527">MADLKSMVTRAESKAKAEKRSLEKKLLELEEQAGCRVNELKTMLEAEQAHKRQVQQELEEERATAGRPSSAADGAW</sequence>
<keyword evidence="3" id="KW-1185">Reference proteome</keyword>
<protein>
    <submittedName>
        <fullName evidence="2">Uncharacterized protein</fullName>
    </submittedName>
</protein>
<feature type="region of interest" description="Disordered" evidence="1">
    <location>
        <begin position="1"/>
        <end position="21"/>
    </location>
</feature>
<dbReference type="EMBL" id="CAJNDS010002788">
    <property type="protein sequence ID" value="CAE7597572.1"/>
    <property type="molecule type" value="Genomic_DNA"/>
</dbReference>
<dbReference type="AlphaFoldDB" id="A0A812V4G0"/>
<evidence type="ECO:0000256" key="1">
    <source>
        <dbReference type="SAM" id="MobiDB-lite"/>
    </source>
</evidence>
<dbReference type="Proteomes" id="UP000604046">
    <property type="component" value="Unassembled WGS sequence"/>
</dbReference>
<feature type="region of interest" description="Disordered" evidence="1">
    <location>
        <begin position="48"/>
        <end position="76"/>
    </location>
</feature>
<proteinExistence type="predicted"/>
<organism evidence="2 3">
    <name type="scientific">Symbiodinium natans</name>
    <dbReference type="NCBI Taxonomy" id="878477"/>
    <lineage>
        <taxon>Eukaryota</taxon>
        <taxon>Sar</taxon>
        <taxon>Alveolata</taxon>
        <taxon>Dinophyceae</taxon>
        <taxon>Suessiales</taxon>
        <taxon>Symbiodiniaceae</taxon>
        <taxon>Symbiodinium</taxon>
    </lineage>
</organism>
<feature type="compositionally biased region" description="Basic and acidic residues" evidence="1">
    <location>
        <begin position="11"/>
        <end position="21"/>
    </location>
</feature>
<reference evidence="2" key="1">
    <citation type="submission" date="2021-02" db="EMBL/GenBank/DDBJ databases">
        <authorList>
            <person name="Dougan E. K."/>
            <person name="Rhodes N."/>
            <person name="Thang M."/>
            <person name="Chan C."/>
        </authorList>
    </citation>
    <scope>NUCLEOTIDE SEQUENCE</scope>
</reference>
<evidence type="ECO:0000313" key="2">
    <source>
        <dbReference type="EMBL" id="CAE7597572.1"/>
    </source>
</evidence>